<sequence length="53" mass="6487">MTSRFESLKYNHDRPYHSQTDQTKVLEQNWMAQWLQTARWLAMFNKSTPQRPC</sequence>
<reference evidence="1" key="1">
    <citation type="submission" date="2011-11" db="EMBL/GenBank/DDBJ databases">
        <title>The Genome Sequence of Fusarium oxysporum Cotton.</title>
        <authorList>
            <consortium name="The Broad Institute Genome Sequencing Platform"/>
            <person name="Ma L.-J."/>
            <person name="Gale L.R."/>
            <person name="Schwartz D.C."/>
            <person name="Zhou S."/>
            <person name="Corby-Kistler H."/>
            <person name="Young S.K."/>
            <person name="Zeng Q."/>
            <person name="Gargeya S."/>
            <person name="Fitzgerald M."/>
            <person name="Haas B."/>
            <person name="Abouelleil A."/>
            <person name="Alvarado L."/>
            <person name="Arachchi H.M."/>
            <person name="Berlin A."/>
            <person name="Brown A."/>
            <person name="Chapman S.B."/>
            <person name="Chen Z."/>
            <person name="Dunbar C."/>
            <person name="Freedman E."/>
            <person name="Gearin G."/>
            <person name="Goldberg J."/>
            <person name="Griggs A."/>
            <person name="Gujja S."/>
            <person name="Heiman D."/>
            <person name="Howarth C."/>
            <person name="Larson L."/>
            <person name="Lui A."/>
            <person name="MacDonald P.J.P."/>
            <person name="Montmayeur A."/>
            <person name="Murphy C."/>
            <person name="Neiman D."/>
            <person name="Pearson M."/>
            <person name="Priest M."/>
            <person name="Roberts A."/>
            <person name="Saif S."/>
            <person name="Shea T."/>
            <person name="Shenoy N."/>
            <person name="Sisk P."/>
            <person name="Stolte C."/>
            <person name="Sykes S."/>
            <person name="Wortman J."/>
            <person name="Nusbaum C."/>
            <person name="Birren B."/>
        </authorList>
    </citation>
    <scope>NUCLEOTIDE SEQUENCE [LARGE SCALE GENOMIC DNA]</scope>
    <source>
        <strain evidence="1">25433</strain>
    </source>
</reference>
<dbReference type="Proteomes" id="UP000030701">
    <property type="component" value="Unassembled WGS sequence"/>
</dbReference>
<protein>
    <submittedName>
        <fullName evidence="1">Uncharacterized protein</fullName>
    </submittedName>
</protein>
<dbReference type="HOGENOM" id="CLU_3068762_0_0_1"/>
<name>X0KKX7_FUSOX</name>
<accession>X0KKX7</accession>
<proteinExistence type="predicted"/>
<evidence type="ECO:0000313" key="1">
    <source>
        <dbReference type="EMBL" id="EXM14208.1"/>
    </source>
</evidence>
<gene>
    <name evidence="1" type="ORF">FOTG_17384</name>
</gene>
<reference evidence="1" key="2">
    <citation type="submission" date="2012-05" db="EMBL/GenBank/DDBJ databases">
        <title>The Genome Annotation of Fusarium oxysporum Cotton.</title>
        <authorList>
            <consortium name="The Broad Institute Genomics Platform"/>
            <person name="Ma L.-J."/>
            <person name="Corby-Kistler H."/>
            <person name="Broz K."/>
            <person name="Gale L.R."/>
            <person name="Jonkers W."/>
            <person name="O'Donnell K."/>
            <person name="Ploetz R."/>
            <person name="Steinberg C."/>
            <person name="Schwartz D.C."/>
            <person name="VanEtten H."/>
            <person name="Zhou S."/>
            <person name="Young S.K."/>
            <person name="Zeng Q."/>
            <person name="Gargeya S."/>
            <person name="Fitzgerald M."/>
            <person name="Abouelleil A."/>
            <person name="Alvarado L."/>
            <person name="Chapman S.B."/>
            <person name="Gainer-Dewar J."/>
            <person name="Goldberg J."/>
            <person name="Griggs A."/>
            <person name="Gujja S."/>
            <person name="Hansen M."/>
            <person name="Howarth C."/>
            <person name="Imamovic A."/>
            <person name="Ireland A."/>
            <person name="Larimer J."/>
            <person name="McCowan C."/>
            <person name="Murphy C."/>
            <person name="Pearson M."/>
            <person name="Poon T.W."/>
            <person name="Priest M."/>
            <person name="Roberts A."/>
            <person name="Saif S."/>
            <person name="Shea T."/>
            <person name="Sykes S."/>
            <person name="Wortman J."/>
            <person name="Nusbaum C."/>
            <person name="Birren B."/>
        </authorList>
    </citation>
    <scope>NUCLEOTIDE SEQUENCE</scope>
    <source>
        <strain evidence="1">25433</strain>
    </source>
</reference>
<organism evidence="1">
    <name type="scientific">Fusarium oxysporum f. sp. vasinfectum 25433</name>
    <dbReference type="NCBI Taxonomy" id="1089449"/>
    <lineage>
        <taxon>Eukaryota</taxon>
        <taxon>Fungi</taxon>
        <taxon>Dikarya</taxon>
        <taxon>Ascomycota</taxon>
        <taxon>Pezizomycotina</taxon>
        <taxon>Sordariomycetes</taxon>
        <taxon>Hypocreomycetidae</taxon>
        <taxon>Hypocreales</taxon>
        <taxon>Nectriaceae</taxon>
        <taxon>Fusarium</taxon>
        <taxon>Fusarium oxysporum species complex</taxon>
    </lineage>
</organism>
<dbReference type="AlphaFoldDB" id="X0KKX7"/>
<dbReference type="EMBL" id="JH658077">
    <property type="protein sequence ID" value="EXM14208.1"/>
    <property type="molecule type" value="Genomic_DNA"/>
</dbReference>